<comment type="similarity">
    <text evidence="6">Belongs to the ABC-4 integral membrane protein family.</text>
</comment>
<dbReference type="OrthoDB" id="100547at2"/>
<feature type="transmembrane region" description="Helical" evidence="7">
    <location>
        <begin position="447"/>
        <end position="469"/>
    </location>
</feature>
<proteinExistence type="inferred from homology"/>
<evidence type="ECO:0000256" key="1">
    <source>
        <dbReference type="ARBA" id="ARBA00004651"/>
    </source>
</evidence>
<feature type="transmembrane region" description="Helical" evidence="7">
    <location>
        <begin position="820"/>
        <end position="843"/>
    </location>
</feature>
<feature type="domain" description="MacB-like periplasmic core" evidence="9">
    <location>
        <begin position="551"/>
        <end position="777"/>
    </location>
</feature>
<keyword evidence="11" id="KW-1185">Reference proteome</keyword>
<protein>
    <submittedName>
        <fullName evidence="10">Permease</fullName>
    </submittedName>
</protein>
<sequence>MALLSRFFKKIRTLIGRERFHRELEEEMAFHRELAEEEMVGRGVPPSQARYAAKRSFGNETRLREQSHEVMGFRLESVLRDVRFGLRALAKSPGFTAVAVISLALGIGANTAIFSLIDQLLLQRLPVRDPQQLVSFGNAENGGVAGGIDLGQFGLFPWYFARQLEVNPGPFQGIASFRSFTDKVSVQRPSSANGHLDENSSALLVPTNLVSGNYFNVIGARPLLGRTITSADAATSGSGAVVVLSYHFWEDSLSGDTDVIGKSLRVNGTPLTVIGVMPKSFQGIKLELEPTAFWIPVTMQPVVLREPSLLTLQSGLYFLHVFGRLSAQAARDKGALAQSQLWLDQQIHAAVRTSEGTKLTTEREQEINHESVPLLTAMHGVSSVRSEYGQSLQILMAVVGLVLLIACANLANFLLARGAARQREIATRLALGSSRGRIVRQSLIETLLLSFAGGALGIGLAFAITRSLIAFVGRGETTLVLSPVPDAPVLFFTFAVSIVTALLFGLAPALASARGGTSSALNSNTRTAQGSEGRSARLWPRVLVTVQVMLSLVLLVGAGLFLRTLRNLQHQDYGFERDHLLVADFNAKLAGYQPSQTSALHQRLLERVSALPGVRSAALAATPPISRSEWSSSITISGYSPAPKENMGSVLNRVSGRYFETAGIAVVAGRGITSEDSATSMKVAVVNEALAKRFFPKGDAIGRSLGIDMGSEKGPWQIVGVVRDTRSRHPRTVDAIRMTYIPLEQIEPTIPADPGARADTPPEPNQNRFANTLLVRTTGDPAKTIADLRAAVSAVDPNLPLLRVTTMEGQISGLITHDELISTLTGVFSLLALLLAAIGLYGVMSYNVVRRTNEIGIRLALGAQTPVVRWMILREALLLLALGVCLGMPLAFAASSFVRQQLFGVGPVDRATFAVAIAVVGGMTLFAAWLPARRASKVDPMVALRFE</sequence>
<dbReference type="InterPro" id="IPR003838">
    <property type="entry name" value="ABC3_permease_C"/>
</dbReference>
<evidence type="ECO:0000256" key="4">
    <source>
        <dbReference type="ARBA" id="ARBA00022989"/>
    </source>
</evidence>
<evidence type="ECO:0000256" key="6">
    <source>
        <dbReference type="ARBA" id="ARBA00038076"/>
    </source>
</evidence>
<dbReference type="InterPro" id="IPR050250">
    <property type="entry name" value="Macrolide_Exporter_MacB"/>
</dbReference>
<evidence type="ECO:0000313" key="10">
    <source>
        <dbReference type="EMBL" id="ADV82989.1"/>
    </source>
</evidence>
<feature type="transmembrane region" description="Helical" evidence="7">
    <location>
        <begin position="876"/>
        <end position="898"/>
    </location>
</feature>
<keyword evidence="2" id="KW-1003">Cell membrane</keyword>
<dbReference type="InterPro" id="IPR025857">
    <property type="entry name" value="MacB_PCD"/>
</dbReference>
<dbReference type="PANTHER" id="PTHR30572">
    <property type="entry name" value="MEMBRANE COMPONENT OF TRANSPORTER-RELATED"/>
    <property type="match status" value="1"/>
</dbReference>
<dbReference type="STRING" id="401053.AciPR4_2187"/>
<evidence type="ECO:0000256" key="3">
    <source>
        <dbReference type="ARBA" id="ARBA00022692"/>
    </source>
</evidence>
<organism evidence="10 11">
    <name type="scientific">Terriglobus saanensis (strain ATCC BAA-1853 / DSM 23119 / SP1PR4)</name>
    <dbReference type="NCBI Taxonomy" id="401053"/>
    <lineage>
        <taxon>Bacteria</taxon>
        <taxon>Pseudomonadati</taxon>
        <taxon>Acidobacteriota</taxon>
        <taxon>Terriglobia</taxon>
        <taxon>Terriglobales</taxon>
        <taxon>Acidobacteriaceae</taxon>
        <taxon>Terriglobus</taxon>
    </lineage>
</organism>
<dbReference type="NCBIfam" id="NF038403">
    <property type="entry name" value="perm_prefix_1"/>
    <property type="match status" value="1"/>
</dbReference>
<feature type="domain" description="ABC3 transporter permease C-terminal" evidence="8">
    <location>
        <begin position="827"/>
        <end position="940"/>
    </location>
</feature>
<feature type="transmembrane region" description="Helical" evidence="7">
    <location>
        <begin position="95"/>
        <end position="117"/>
    </location>
</feature>
<feature type="transmembrane region" description="Helical" evidence="7">
    <location>
        <begin position="542"/>
        <end position="562"/>
    </location>
</feature>
<dbReference type="AlphaFoldDB" id="E8V8L0"/>
<dbReference type="RefSeq" id="WP_013568722.1">
    <property type="nucleotide sequence ID" value="NC_014963.1"/>
</dbReference>
<dbReference type="GO" id="GO:0005886">
    <property type="term" value="C:plasma membrane"/>
    <property type="evidence" value="ECO:0007669"/>
    <property type="project" value="UniProtKB-SubCell"/>
</dbReference>
<feature type="transmembrane region" description="Helical" evidence="7">
    <location>
        <begin position="489"/>
        <end position="511"/>
    </location>
</feature>
<evidence type="ECO:0000313" key="11">
    <source>
        <dbReference type="Proteomes" id="UP000006844"/>
    </source>
</evidence>
<evidence type="ECO:0000256" key="5">
    <source>
        <dbReference type="ARBA" id="ARBA00023136"/>
    </source>
</evidence>
<comment type="subcellular location">
    <subcellularLocation>
        <location evidence="1">Cell membrane</location>
        <topology evidence="1">Multi-pass membrane protein</topology>
    </subcellularLocation>
</comment>
<accession>E8V8L0</accession>
<keyword evidence="3 7" id="KW-0812">Transmembrane</keyword>
<dbReference type="EMBL" id="CP002467">
    <property type="protein sequence ID" value="ADV82989.1"/>
    <property type="molecule type" value="Genomic_DNA"/>
</dbReference>
<dbReference type="KEGG" id="tsa:AciPR4_2187"/>
<dbReference type="NCBIfam" id="TIGR03434">
    <property type="entry name" value="ADOP"/>
    <property type="match status" value="1"/>
</dbReference>
<dbReference type="InterPro" id="IPR047928">
    <property type="entry name" value="Perm_prefix_1"/>
</dbReference>
<feature type="transmembrane region" description="Helical" evidence="7">
    <location>
        <begin position="910"/>
        <end position="932"/>
    </location>
</feature>
<keyword evidence="5 7" id="KW-0472">Membrane</keyword>
<evidence type="ECO:0000259" key="9">
    <source>
        <dbReference type="Pfam" id="PF12704"/>
    </source>
</evidence>
<feature type="domain" description="MacB-like periplasmic core" evidence="9">
    <location>
        <begin position="96"/>
        <end position="300"/>
    </location>
</feature>
<evidence type="ECO:0000256" key="2">
    <source>
        <dbReference type="ARBA" id="ARBA00022475"/>
    </source>
</evidence>
<feature type="transmembrane region" description="Helical" evidence="7">
    <location>
        <begin position="394"/>
        <end position="415"/>
    </location>
</feature>
<dbReference type="HOGENOM" id="CLU_009433_1_0_0"/>
<reference evidence="10 11" key="1">
    <citation type="journal article" date="2012" name="Stand. Genomic Sci.">
        <title>Complete genome sequence of Terriglobus saanensis type strain SP1PR4(T), an Acidobacteria from tundra soil.</title>
        <authorList>
            <person name="Rawat S.R."/>
            <person name="Mannisto M.K."/>
            <person name="Starovoytov V."/>
            <person name="Goodwin L."/>
            <person name="Nolan M."/>
            <person name="Hauser L."/>
            <person name="Land M."/>
            <person name="Davenport K.W."/>
            <person name="Woyke T."/>
            <person name="Haggblom M.M."/>
        </authorList>
    </citation>
    <scope>NUCLEOTIDE SEQUENCE</scope>
    <source>
        <strain evidence="11">ATCC BAA-1853 / DSM 23119 / SP1PR4</strain>
    </source>
</reference>
<gene>
    <name evidence="10" type="ordered locus">AciPR4_2187</name>
</gene>
<evidence type="ECO:0000256" key="7">
    <source>
        <dbReference type="SAM" id="Phobius"/>
    </source>
</evidence>
<feature type="domain" description="ABC3 transporter permease C-terminal" evidence="8">
    <location>
        <begin position="397"/>
        <end position="513"/>
    </location>
</feature>
<dbReference type="PANTHER" id="PTHR30572:SF4">
    <property type="entry name" value="ABC TRANSPORTER PERMEASE YTRF"/>
    <property type="match status" value="1"/>
</dbReference>
<name>E8V8L0_TERSS</name>
<dbReference type="Proteomes" id="UP000006844">
    <property type="component" value="Chromosome"/>
</dbReference>
<dbReference type="GO" id="GO:0022857">
    <property type="term" value="F:transmembrane transporter activity"/>
    <property type="evidence" value="ECO:0007669"/>
    <property type="project" value="TreeGrafter"/>
</dbReference>
<dbReference type="Pfam" id="PF02687">
    <property type="entry name" value="FtsX"/>
    <property type="match status" value="2"/>
</dbReference>
<dbReference type="Pfam" id="PF12704">
    <property type="entry name" value="MacB_PCD"/>
    <property type="match status" value="2"/>
</dbReference>
<evidence type="ECO:0000259" key="8">
    <source>
        <dbReference type="Pfam" id="PF02687"/>
    </source>
</evidence>
<dbReference type="InterPro" id="IPR017800">
    <property type="entry name" value="ADOP"/>
</dbReference>
<keyword evidence="4 7" id="KW-1133">Transmembrane helix</keyword>
<dbReference type="eggNOG" id="COG0577">
    <property type="taxonomic scope" value="Bacteria"/>
</dbReference>